<keyword evidence="1" id="KW-0812">Transmembrane</keyword>
<dbReference type="EMBL" id="SRPW01000658">
    <property type="protein sequence ID" value="KAG6013065.1"/>
    <property type="molecule type" value="Genomic_DNA"/>
</dbReference>
<dbReference type="Proteomes" id="UP000748025">
    <property type="component" value="Unassembled WGS sequence"/>
</dbReference>
<evidence type="ECO:0000313" key="3">
    <source>
        <dbReference type="Proteomes" id="UP000748025"/>
    </source>
</evidence>
<protein>
    <submittedName>
        <fullName evidence="2">Uncharacterized protein</fullName>
    </submittedName>
</protein>
<reference evidence="2" key="1">
    <citation type="journal article" date="2020" name="bioRxiv">
        <title>Whole genome comparisons of ergot fungi reveals the divergence and evolution of species within the genus Claviceps are the result of varying mechanisms driving genome evolution and host range expansion.</title>
        <authorList>
            <person name="Wyka S.A."/>
            <person name="Mondo S.J."/>
            <person name="Liu M."/>
            <person name="Dettman J."/>
            <person name="Nalam V."/>
            <person name="Broders K.D."/>
        </authorList>
    </citation>
    <scope>NUCLEOTIDE SEQUENCE</scope>
    <source>
        <strain evidence="2">CCC 602</strain>
    </source>
</reference>
<dbReference type="AlphaFoldDB" id="A0A9P7NDF7"/>
<keyword evidence="1" id="KW-0472">Membrane</keyword>
<proteinExistence type="predicted"/>
<name>A0A9P7NDF7_9HYPO</name>
<comment type="caution">
    <text evidence="2">The sequence shown here is derived from an EMBL/GenBank/DDBJ whole genome shotgun (WGS) entry which is preliminary data.</text>
</comment>
<evidence type="ECO:0000313" key="2">
    <source>
        <dbReference type="EMBL" id="KAG6013065.1"/>
    </source>
</evidence>
<evidence type="ECO:0000256" key="1">
    <source>
        <dbReference type="SAM" id="Phobius"/>
    </source>
</evidence>
<organism evidence="2 3">
    <name type="scientific">Claviceps pusilla</name>
    <dbReference type="NCBI Taxonomy" id="123648"/>
    <lineage>
        <taxon>Eukaryota</taxon>
        <taxon>Fungi</taxon>
        <taxon>Dikarya</taxon>
        <taxon>Ascomycota</taxon>
        <taxon>Pezizomycotina</taxon>
        <taxon>Sordariomycetes</taxon>
        <taxon>Hypocreomycetidae</taxon>
        <taxon>Hypocreales</taxon>
        <taxon>Clavicipitaceae</taxon>
        <taxon>Claviceps</taxon>
    </lineage>
</organism>
<keyword evidence="1" id="KW-1133">Transmembrane helix</keyword>
<keyword evidence="3" id="KW-1185">Reference proteome</keyword>
<gene>
    <name evidence="2" type="ORF">E4U43_007508</name>
</gene>
<accession>A0A9P7NDF7</accession>
<feature type="transmembrane region" description="Helical" evidence="1">
    <location>
        <begin position="12"/>
        <end position="31"/>
    </location>
</feature>
<sequence length="69" mass="7355">MTGSSEADPVASGVWILIGWVGIGSFTFYLCGGSHDQVPPGPPHKSTLIESSRVTATTAFYFRRPTTNP</sequence>